<evidence type="ECO:0000256" key="1">
    <source>
        <dbReference type="ARBA" id="ARBA00023015"/>
    </source>
</evidence>
<dbReference type="GO" id="GO:0000160">
    <property type="term" value="P:phosphorelay signal transduction system"/>
    <property type="evidence" value="ECO:0007669"/>
    <property type="project" value="InterPro"/>
</dbReference>
<dbReference type="SUPFAM" id="SSF46894">
    <property type="entry name" value="C-terminal effector domain of the bipartite response regulators"/>
    <property type="match status" value="1"/>
</dbReference>
<dbReference type="PROSITE" id="PS50110">
    <property type="entry name" value="RESPONSE_REGULATORY"/>
    <property type="match status" value="1"/>
</dbReference>
<evidence type="ECO:0000259" key="5">
    <source>
        <dbReference type="PROSITE" id="PS50043"/>
    </source>
</evidence>
<evidence type="ECO:0000256" key="2">
    <source>
        <dbReference type="ARBA" id="ARBA00023125"/>
    </source>
</evidence>
<keyword evidence="1" id="KW-0805">Transcription regulation</keyword>
<organism evidence="7 8">
    <name type="scientific">Sandarakinorhabdus fusca</name>
    <dbReference type="NCBI Taxonomy" id="1439888"/>
    <lineage>
        <taxon>Bacteria</taxon>
        <taxon>Pseudomonadati</taxon>
        <taxon>Pseudomonadota</taxon>
        <taxon>Alphaproteobacteria</taxon>
        <taxon>Sphingomonadales</taxon>
        <taxon>Sphingosinicellaceae</taxon>
        <taxon>Sandarakinorhabdus</taxon>
    </lineage>
</organism>
<dbReference type="GO" id="GO:0003677">
    <property type="term" value="F:DNA binding"/>
    <property type="evidence" value="ECO:0007669"/>
    <property type="project" value="UniProtKB-KW"/>
</dbReference>
<name>A0A7C9KHG8_9SPHN</name>
<evidence type="ECO:0000256" key="3">
    <source>
        <dbReference type="ARBA" id="ARBA00023163"/>
    </source>
</evidence>
<dbReference type="PANTHER" id="PTHR43214">
    <property type="entry name" value="TWO-COMPONENT RESPONSE REGULATOR"/>
    <property type="match status" value="1"/>
</dbReference>
<dbReference type="OrthoDB" id="5292887at2"/>
<dbReference type="Proteomes" id="UP000481327">
    <property type="component" value="Unassembled WGS sequence"/>
</dbReference>
<evidence type="ECO:0000259" key="6">
    <source>
        <dbReference type="PROSITE" id="PS50110"/>
    </source>
</evidence>
<dbReference type="EMBL" id="WIOL01000001">
    <property type="protein sequence ID" value="MQT16379.1"/>
    <property type="molecule type" value="Genomic_DNA"/>
</dbReference>
<dbReference type="InterPro" id="IPR000792">
    <property type="entry name" value="Tscrpt_reg_LuxR_C"/>
</dbReference>
<dbReference type="CDD" id="cd06170">
    <property type="entry name" value="LuxR_C_like"/>
    <property type="match status" value="1"/>
</dbReference>
<dbReference type="Pfam" id="PF00072">
    <property type="entry name" value="Response_reg"/>
    <property type="match status" value="1"/>
</dbReference>
<feature type="domain" description="HTH luxR-type" evidence="5">
    <location>
        <begin position="167"/>
        <end position="232"/>
    </location>
</feature>
<keyword evidence="3" id="KW-0804">Transcription</keyword>
<feature type="modified residue" description="4-aspartylphosphate" evidence="4">
    <location>
        <position position="76"/>
    </location>
</feature>
<dbReference type="AlphaFoldDB" id="A0A7C9KHG8"/>
<dbReference type="SUPFAM" id="SSF52172">
    <property type="entry name" value="CheY-like"/>
    <property type="match status" value="1"/>
</dbReference>
<accession>A0A7C9KHG8</accession>
<keyword evidence="4" id="KW-0597">Phosphoprotein</keyword>
<keyword evidence="8" id="KW-1185">Reference proteome</keyword>
<comment type="caution">
    <text evidence="7">The sequence shown here is derived from an EMBL/GenBank/DDBJ whole genome shotgun (WGS) entry which is preliminary data.</text>
</comment>
<dbReference type="SMART" id="SM00421">
    <property type="entry name" value="HTH_LUXR"/>
    <property type="match status" value="1"/>
</dbReference>
<gene>
    <name evidence="7" type="ORF">F3168_03795</name>
</gene>
<dbReference type="PANTHER" id="PTHR43214:SF41">
    <property type="entry name" value="NITRATE_NITRITE RESPONSE REGULATOR PROTEIN NARP"/>
    <property type="match status" value="1"/>
</dbReference>
<evidence type="ECO:0000256" key="4">
    <source>
        <dbReference type="PROSITE-ProRule" id="PRU00169"/>
    </source>
</evidence>
<sequence length="234" mass="25259">MVAAARGALHDRRRGTGNAVISILILEDMAPTRAWLNALLRRIYPDADIADCASLRTGREWLARQEPGGDILCLIDLGLPDGSGVDLIRALRQKLPDARIVVSTMYDDDGHVLAALAAGATGYLLKDEDSMAIEARLHAMDRGEVPMSPSISRRILEHFRAKANFIAAGTDVALTPREEDVLRLIGRGLKVSEAAASLGISPQTAAGYIKSIYRKLDVNTRAEVALEAARRGLV</sequence>
<protein>
    <submittedName>
        <fullName evidence="7">Response regulator</fullName>
    </submittedName>
</protein>
<dbReference type="GO" id="GO:0006355">
    <property type="term" value="P:regulation of DNA-templated transcription"/>
    <property type="evidence" value="ECO:0007669"/>
    <property type="project" value="InterPro"/>
</dbReference>
<evidence type="ECO:0000313" key="7">
    <source>
        <dbReference type="EMBL" id="MQT16379.1"/>
    </source>
</evidence>
<dbReference type="Gene3D" id="3.40.50.2300">
    <property type="match status" value="1"/>
</dbReference>
<evidence type="ECO:0000313" key="8">
    <source>
        <dbReference type="Proteomes" id="UP000481327"/>
    </source>
</evidence>
<proteinExistence type="predicted"/>
<dbReference type="PRINTS" id="PR00038">
    <property type="entry name" value="HTHLUXR"/>
</dbReference>
<dbReference type="Pfam" id="PF00196">
    <property type="entry name" value="GerE"/>
    <property type="match status" value="1"/>
</dbReference>
<keyword evidence="2" id="KW-0238">DNA-binding</keyword>
<dbReference type="InterPro" id="IPR016032">
    <property type="entry name" value="Sig_transdc_resp-reg_C-effctor"/>
</dbReference>
<dbReference type="InterPro" id="IPR039420">
    <property type="entry name" value="WalR-like"/>
</dbReference>
<dbReference type="InterPro" id="IPR011006">
    <property type="entry name" value="CheY-like_superfamily"/>
</dbReference>
<dbReference type="InterPro" id="IPR001789">
    <property type="entry name" value="Sig_transdc_resp-reg_receiver"/>
</dbReference>
<reference evidence="7 8" key="1">
    <citation type="submission" date="2019-09" db="EMBL/GenBank/DDBJ databases">
        <title>Polymorphobacter sp. isolated from a lake in China.</title>
        <authorList>
            <person name="Liu Z."/>
        </authorList>
    </citation>
    <scope>NUCLEOTIDE SEQUENCE [LARGE SCALE GENOMIC DNA]</scope>
    <source>
        <strain evidence="7 8">D40P</strain>
    </source>
</reference>
<feature type="domain" description="Response regulatory" evidence="6">
    <location>
        <begin position="22"/>
        <end position="141"/>
    </location>
</feature>
<dbReference type="SMART" id="SM00448">
    <property type="entry name" value="REC"/>
    <property type="match status" value="1"/>
</dbReference>
<dbReference type="PROSITE" id="PS50043">
    <property type="entry name" value="HTH_LUXR_2"/>
    <property type="match status" value="1"/>
</dbReference>